<reference evidence="11 12" key="1">
    <citation type="submission" date="2020-02" db="EMBL/GenBank/DDBJ databases">
        <authorList>
            <person name="Zhang X.-Y."/>
        </authorList>
    </citation>
    <scope>NUCLEOTIDE SEQUENCE [LARGE SCALE GENOMIC DNA]</scope>
    <source>
        <strain evidence="11 12">C33</strain>
    </source>
</reference>
<feature type="binding site" evidence="9">
    <location>
        <position position="306"/>
    </location>
    <ligand>
        <name>Fe(2+)</name>
        <dbReference type="ChEBI" id="CHEBI:29033"/>
    </ligand>
</feature>
<comment type="similarity">
    <text evidence="1 9 10">Belongs to the ferrochelatase family.</text>
</comment>
<keyword evidence="3 9" id="KW-0479">Metal-binding</keyword>
<comment type="catalytic activity">
    <reaction evidence="8">
        <text>Fe-coproporphyrin III + 2 H(+) = coproporphyrin III + Fe(2+)</text>
        <dbReference type="Rhea" id="RHEA:49572"/>
        <dbReference type="ChEBI" id="CHEBI:15378"/>
        <dbReference type="ChEBI" id="CHEBI:29033"/>
        <dbReference type="ChEBI" id="CHEBI:68438"/>
        <dbReference type="ChEBI" id="CHEBI:131725"/>
        <dbReference type="EC" id="4.99.1.9"/>
    </reaction>
    <physiologicalReaction direction="right-to-left" evidence="8">
        <dbReference type="Rhea" id="RHEA:49574"/>
    </physiologicalReaction>
</comment>
<comment type="caution">
    <text evidence="11">The sequence shown here is derived from an EMBL/GenBank/DDBJ whole genome shotgun (WGS) entry which is preliminary data.</text>
</comment>
<gene>
    <name evidence="9 11" type="primary">hemH</name>
    <name evidence="11" type="ORF">G3I74_09045</name>
</gene>
<evidence type="ECO:0000256" key="1">
    <source>
        <dbReference type="ARBA" id="ARBA00007718"/>
    </source>
</evidence>
<evidence type="ECO:0000256" key="6">
    <source>
        <dbReference type="ARBA" id="ARBA00023239"/>
    </source>
</evidence>
<dbReference type="PANTHER" id="PTHR11108:SF1">
    <property type="entry name" value="FERROCHELATASE, MITOCHONDRIAL"/>
    <property type="match status" value="1"/>
</dbReference>
<name>A0A845UVL9_9GAMM</name>
<evidence type="ECO:0000256" key="8">
    <source>
        <dbReference type="ARBA" id="ARBA00024536"/>
    </source>
</evidence>
<dbReference type="GO" id="GO:0004325">
    <property type="term" value="F:ferrochelatase activity"/>
    <property type="evidence" value="ECO:0007669"/>
    <property type="project" value="UniProtKB-UniRule"/>
</dbReference>
<accession>A0A845UVL9</accession>
<keyword evidence="2 9" id="KW-0963">Cytoplasm</keyword>
<dbReference type="GO" id="GO:0005737">
    <property type="term" value="C:cytoplasm"/>
    <property type="evidence" value="ECO:0007669"/>
    <property type="project" value="UniProtKB-SubCell"/>
</dbReference>
<keyword evidence="7 9" id="KW-0627">Porphyrin biosynthesis</keyword>
<keyword evidence="4 9" id="KW-0408">Iron</keyword>
<dbReference type="PANTHER" id="PTHR11108">
    <property type="entry name" value="FERROCHELATASE"/>
    <property type="match status" value="1"/>
</dbReference>
<dbReference type="EMBL" id="JAAGSC010000041">
    <property type="protein sequence ID" value="NDY95873.1"/>
    <property type="molecule type" value="Genomic_DNA"/>
</dbReference>
<dbReference type="UniPathway" id="UPA00252">
    <property type="reaction ID" value="UER00325"/>
</dbReference>
<sequence>MQSSNAQPARSRHLVTTRQGVAEVTAHRQPARAGILMVNLGTPDAPTAKALRPYLKQFLGDPRVVEVPRPIWWLILNGVILPFRAPKSAKAYAEVWTNEGSPLLFNNRRLAEKLATELEPDLPDVSLELAMSYGQPSIQAALERMKANNVQRLLVLPMYPQYSATTTASVFDQVTTWMQGQRFFPELRFINDFYRESSWQEAIADSVRRHQAEHGKPDKLLFSFHGIPKRNLQAGDPYYCQCQFSARKIAERLNLGEDDWQVSFQSRLGRAEWLKPYTDHTLEALGHAGVKKLQVICPGFSIDCLETLEEIAMEGKEEFVEAGGEDLQYIPCLNESDDHVAVLKQLCLRHGQGWPEFEGRCSEPEDHVRTRLEQADKAAVTLNLE</sequence>
<evidence type="ECO:0000256" key="3">
    <source>
        <dbReference type="ARBA" id="ARBA00022723"/>
    </source>
</evidence>
<dbReference type="Gene3D" id="3.40.50.1400">
    <property type="match status" value="2"/>
</dbReference>
<comment type="pathway">
    <text evidence="9 10">Porphyrin-containing compound metabolism; protoheme biosynthesis; protoheme from protoporphyrin-IX: step 1/1.</text>
</comment>
<dbReference type="FunFam" id="3.40.50.1400:FF:000002">
    <property type="entry name" value="Ferrochelatase"/>
    <property type="match status" value="1"/>
</dbReference>
<dbReference type="AlphaFoldDB" id="A0A845UVL9"/>
<evidence type="ECO:0000256" key="7">
    <source>
        <dbReference type="ARBA" id="ARBA00023244"/>
    </source>
</evidence>
<evidence type="ECO:0000313" key="12">
    <source>
        <dbReference type="Proteomes" id="UP000484885"/>
    </source>
</evidence>
<evidence type="ECO:0000256" key="5">
    <source>
        <dbReference type="ARBA" id="ARBA00023133"/>
    </source>
</evidence>
<evidence type="ECO:0000256" key="4">
    <source>
        <dbReference type="ARBA" id="ARBA00023004"/>
    </source>
</evidence>
<dbReference type="CDD" id="cd00419">
    <property type="entry name" value="Ferrochelatase_C"/>
    <property type="match status" value="1"/>
</dbReference>
<dbReference type="InterPro" id="IPR033659">
    <property type="entry name" value="Ferrochelatase_N"/>
</dbReference>
<feature type="binding site" evidence="9">
    <location>
        <position position="225"/>
    </location>
    <ligand>
        <name>Fe(2+)</name>
        <dbReference type="ChEBI" id="CHEBI:29033"/>
    </ligand>
</feature>
<evidence type="ECO:0000256" key="10">
    <source>
        <dbReference type="RuleBase" id="RU000607"/>
    </source>
</evidence>
<dbReference type="PROSITE" id="PS00534">
    <property type="entry name" value="FERROCHELATASE"/>
    <property type="match status" value="1"/>
</dbReference>
<evidence type="ECO:0000313" key="11">
    <source>
        <dbReference type="EMBL" id="NDY95873.1"/>
    </source>
</evidence>
<protein>
    <recommendedName>
        <fullName evidence="9 10">Ferrochelatase</fullName>
        <ecNumber evidence="9 10">4.98.1.1</ecNumber>
    </recommendedName>
    <alternativeName>
        <fullName evidence="9">Heme synthase</fullName>
    </alternativeName>
    <alternativeName>
        <fullName evidence="9">Protoheme ferro-lyase</fullName>
    </alternativeName>
</protein>
<keyword evidence="6 9" id="KW-0456">Lyase</keyword>
<dbReference type="Pfam" id="PF00762">
    <property type="entry name" value="Ferrochelatase"/>
    <property type="match status" value="1"/>
</dbReference>
<keyword evidence="5 9" id="KW-0350">Heme biosynthesis</keyword>
<dbReference type="CDD" id="cd03411">
    <property type="entry name" value="Ferrochelatase_N"/>
    <property type="match status" value="1"/>
</dbReference>
<comment type="catalytic activity">
    <reaction evidence="9 10">
        <text>heme b + 2 H(+) = protoporphyrin IX + Fe(2+)</text>
        <dbReference type="Rhea" id="RHEA:22584"/>
        <dbReference type="ChEBI" id="CHEBI:15378"/>
        <dbReference type="ChEBI" id="CHEBI:29033"/>
        <dbReference type="ChEBI" id="CHEBI:57306"/>
        <dbReference type="ChEBI" id="CHEBI:60344"/>
        <dbReference type="EC" id="4.98.1.1"/>
    </reaction>
</comment>
<dbReference type="NCBIfam" id="TIGR00109">
    <property type="entry name" value="hemH"/>
    <property type="match status" value="1"/>
</dbReference>
<dbReference type="InterPro" id="IPR033644">
    <property type="entry name" value="Ferrochelatase_C"/>
</dbReference>
<dbReference type="HAMAP" id="MF_00323">
    <property type="entry name" value="Ferrochelatase"/>
    <property type="match status" value="1"/>
</dbReference>
<dbReference type="RefSeq" id="WP_164211271.1">
    <property type="nucleotide sequence ID" value="NZ_JAAGSC010000041.1"/>
</dbReference>
<dbReference type="Proteomes" id="UP000484885">
    <property type="component" value="Unassembled WGS sequence"/>
</dbReference>
<evidence type="ECO:0000256" key="2">
    <source>
        <dbReference type="ARBA" id="ARBA00022490"/>
    </source>
</evidence>
<comment type="function">
    <text evidence="9 10">Catalyzes the ferrous insertion into protoporphyrin IX.</text>
</comment>
<proteinExistence type="inferred from homology"/>
<dbReference type="EC" id="4.98.1.1" evidence="9 10"/>
<evidence type="ECO:0000256" key="9">
    <source>
        <dbReference type="HAMAP-Rule" id="MF_00323"/>
    </source>
</evidence>
<comment type="subcellular location">
    <subcellularLocation>
        <location evidence="9 10">Cytoplasm</location>
    </subcellularLocation>
</comment>
<dbReference type="GO" id="GO:0046872">
    <property type="term" value="F:metal ion binding"/>
    <property type="evidence" value="ECO:0007669"/>
    <property type="project" value="UniProtKB-KW"/>
</dbReference>
<dbReference type="SUPFAM" id="SSF53800">
    <property type="entry name" value="Chelatase"/>
    <property type="match status" value="1"/>
</dbReference>
<keyword evidence="12" id="KW-1185">Reference proteome</keyword>
<organism evidence="11 12">
    <name type="scientific">Wenzhouxiangella limi</name>
    <dbReference type="NCBI Taxonomy" id="2707351"/>
    <lineage>
        <taxon>Bacteria</taxon>
        <taxon>Pseudomonadati</taxon>
        <taxon>Pseudomonadota</taxon>
        <taxon>Gammaproteobacteria</taxon>
        <taxon>Chromatiales</taxon>
        <taxon>Wenzhouxiangellaceae</taxon>
        <taxon>Wenzhouxiangella</taxon>
    </lineage>
</organism>
<dbReference type="GO" id="GO:0006783">
    <property type="term" value="P:heme biosynthetic process"/>
    <property type="evidence" value="ECO:0007669"/>
    <property type="project" value="UniProtKB-UniRule"/>
</dbReference>
<dbReference type="InterPro" id="IPR019772">
    <property type="entry name" value="Ferrochelatase_AS"/>
</dbReference>
<dbReference type="InterPro" id="IPR001015">
    <property type="entry name" value="Ferrochelatase"/>
</dbReference>